<name>B8IRK7_METNO</name>
<dbReference type="STRING" id="460265.Mnod_5727"/>
<dbReference type="PROSITE" id="PS51371">
    <property type="entry name" value="CBS"/>
    <property type="match status" value="2"/>
</dbReference>
<dbReference type="SUPFAM" id="SSF54631">
    <property type="entry name" value="CBS-domain pair"/>
    <property type="match status" value="1"/>
</dbReference>
<keyword evidence="2" id="KW-0129">CBS domain</keyword>
<dbReference type="OrthoDB" id="9802114at2"/>
<dbReference type="eggNOG" id="COG2905">
    <property type="taxonomic scope" value="Bacteria"/>
</dbReference>
<dbReference type="KEGG" id="mno:Mnod_5727"/>
<evidence type="ECO:0000256" key="1">
    <source>
        <dbReference type="ARBA" id="ARBA00022737"/>
    </source>
</evidence>
<proteinExistence type="predicted"/>
<dbReference type="HOGENOM" id="CLU_040681_12_1_5"/>
<sequence>MIIRSVGELAMRHSLHSTTCEATITEVCRRLQDHHVGALAVLEDGKLVGIISERDVISRVIAVGREPTATTVRAVMTPDPQTIDCENYLIDALQKMLDGQFRHLPVMRGDEVIRMISMRDIPTEDRLMYQRFTEAHEASVAARMAGRALSQAADRQ</sequence>
<dbReference type="InterPro" id="IPR046342">
    <property type="entry name" value="CBS_dom_sf"/>
</dbReference>
<dbReference type="PANTHER" id="PTHR48108">
    <property type="entry name" value="CBS DOMAIN-CONTAINING PROTEIN CBSX2, CHLOROPLASTIC"/>
    <property type="match status" value="1"/>
</dbReference>
<keyword evidence="1" id="KW-0677">Repeat</keyword>
<accession>B8IRK7</accession>
<reference evidence="4 5" key="1">
    <citation type="submission" date="2009-01" db="EMBL/GenBank/DDBJ databases">
        <title>Complete sequence of chromosome of Methylobacterium nodulans ORS 2060.</title>
        <authorList>
            <consortium name="US DOE Joint Genome Institute"/>
            <person name="Lucas S."/>
            <person name="Copeland A."/>
            <person name="Lapidus A."/>
            <person name="Glavina del Rio T."/>
            <person name="Dalin E."/>
            <person name="Tice H."/>
            <person name="Bruce D."/>
            <person name="Goodwin L."/>
            <person name="Pitluck S."/>
            <person name="Sims D."/>
            <person name="Brettin T."/>
            <person name="Detter J.C."/>
            <person name="Han C."/>
            <person name="Larimer F."/>
            <person name="Land M."/>
            <person name="Hauser L."/>
            <person name="Kyrpides N."/>
            <person name="Ivanova N."/>
            <person name="Marx C.J."/>
            <person name="Richardson P."/>
        </authorList>
    </citation>
    <scope>NUCLEOTIDE SEQUENCE [LARGE SCALE GENOMIC DNA]</scope>
    <source>
        <strain evidence="5">LMG 21967 / CNCM I-2342 / ORS 2060</strain>
    </source>
</reference>
<dbReference type="RefSeq" id="WP_015932156.1">
    <property type="nucleotide sequence ID" value="NC_011894.1"/>
</dbReference>
<organism evidence="4 5">
    <name type="scientific">Methylobacterium nodulans (strain LMG 21967 / CNCM I-2342 / ORS 2060)</name>
    <dbReference type="NCBI Taxonomy" id="460265"/>
    <lineage>
        <taxon>Bacteria</taxon>
        <taxon>Pseudomonadati</taxon>
        <taxon>Pseudomonadota</taxon>
        <taxon>Alphaproteobacteria</taxon>
        <taxon>Hyphomicrobiales</taxon>
        <taxon>Methylobacteriaceae</taxon>
        <taxon>Methylobacterium</taxon>
    </lineage>
</organism>
<feature type="domain" description="CBS" evidence="3">
    <location>
        <begin position="11"/>
        <end position="70"/>
    </location>
</feature>
<gene>
    <name evidence="4" type="ordered locus">Mnod_5727</name>
</gene>
<dbReference type="Pfam" id="PF00571">
    <property type="entry name" value="CBS"/>
    <property type="match status" value="2"/>
</dbReference>
<feature type="domain" description="CBS" evidence="3">
    <location>
        <begin position="76"/>
        <end position="134"/>
    </location>
</feature>
<evidence type="ECO:0000313" key="4">
    <source>
        <dbReference type="EMBL" id="ACL60557.1"/>
    </source>
</evidence>
<dbReference type="PANTHER" id="PTHR48108:SF26">
    <property type="entry name" value="CBS DOMAIN-CONTAINING PROTEIN DDB_G0289609"/>
    <property type="match status" value="1"/>
</dbReference>
<protein>
    <submittedName>
        <fullName evidence="4">Putative signal transduction protein with CBS domains</fullName>
    </submittedName>
</protein>
<dbReference type="EMBL" id="CP001349">
    <property type="protein sequence ID" value="ACL60557.1"/>
    <property type="molecule type" value="Genomic_DNA"/>
</dbReference>
<dbReference type="AlphaFoldDB" id="B8IRK7"/>
<dbReference type="SMART" id="SM00116">
    <property type="entry name" value="CBS"/>
    <property type="match status" value="2"/>
</dbReference>
<dbReference type="InterPro" id="IPR000644">
    <property type="entry name" value="CBS_dom"/>
</dbReference>
<evidence type="ECO:0000256" key="2">
    <source>
        <dbReference type="PROSITE-ProRule" id="PRU00703"/>
    </source>
</evidence>
<evidence type="ECO:0000259" key="3">
    <source>
        <dbReference type="PROSITE" id="PS51371"/>
    </source>
</evidence>
<dbReference type="Gene3D" id="3.10.580.10">
    <property type="entry name" value="CBS-domain"/>
    <property type="match status" value="1"/>
</dbReference>
<dbReference type="InterPro" id="IPR051462">
    <property type="entry name" value="CBS_domain-containing"/>
</dbReference>
<dbReference type="Proteomes" id="UP000008207">
    <property type="component" value="Chromosome"/>
</dbReference>
<keyword evidence="5" id="KW-1185">Reference proteome</keyword>
<evidence type="ECO:0000313" key="5">
    <source>
        <dbReference type="Proteomes" id="UP000008207"/>
    </source>
</evidence>